<evidence type="ECO:0000259" key="3">
    <source>
        <dbReference type="Pfam" id="PF01156"/>
    </source>
</evidence>
<dbReference type="PANTHER" id="PTHR12304">
    <property type="entry name" value="INOSINE-URIDINE PREFERRING NUCLEOSIDE HYDROLASE"/>
    <property type="match status" value="1"/>
</dbReference>
<dbReference type="CDD" id="cd02650">
    <property type="entry name" value="nuc_hydro_CaPnhB"/>
    <property type="match status" value="1"/>
</dbReference>
<evidence type="ECO:0000256" key="2">
    <source>
        <dbReference type="ARBA" id="ARBA00023295"/>
    </source>
</evidence>
<dbReference type="AlphaFoldDB" id="A0A0R1V1D8"/>
<proteinExistence type="predicted"/>
<reference evidence="4 5" key="1">
    <citation type="journal article" date="2015" name="Genome Announc.">
        <title>Expanding the biotechnology potential of lactobacilli through comparative genomics of 213 strains and associated genera.</title>
        <authorList>
            <person name="Sun Z."/>
            <person name="Harris H.M."/>
            <person name="McCann A."/>
            <person name="Guo C."/>
            <person name="Argimon S."/>
            <person name="Zhang W."/>
            <person name="Yang X."/>
            <person name="Jeffery I.B."/>
            <person name="Cooney J.C."/>
            <person name="Kagawa T.F."/>
            <person name="Liu W."/>
            <person name="Song Y."/>
            <person name="Salvetti E."/>
            <person name="Wrobel A."/>
            <person name="Rasinkangas P."/>
            <person name="Parkhill J."/>
            <person name="Rea M.C."/>
            <person name="O'Sullivan O."/>
            <person name="Ritari J."/>
            <person name="Douillard F.P."/>
            <person name="Paul Ross R."/>
            <person name="Yang R."/>
            <person name="Briner A.E."/>
            <person name="Felis G.E."/>
            <person name="de Vos W.M."/>
            <person name="Barrangou R."/>
            <person name="Klaenhammer T.R."/>
            <person name="Caufield P.W."/>
            <person name="Cui Y."/>
            <person name="Zhang H."/>
            <person name="O'Toole P.W."/>
        </authorList>
    </citation>
    <scope>NUCLEOTIDE SEQUENCE [LARGE SCALE GENOMIC DNA]</scope>
    <source>
        <strain evidence="4 5">DSM 16230</strain>
    </source>
</reference>
<dbReference type="EMBL" id="AZFQ01000026">
    <property type="protein sequence ID" value="KRL99431.1"/>
    <property type="molecule type" value="Genomic_DNA"/>
</dbReference>
<gene>
    <name evidence="4" type="ORF">FD50_GL000127</name>
</gene>
<dbReference type="PANTHER" id="PTHR12304:SF4">
    <property type="entry name" value="URIDINE NUCLEOSIDASE"/>
    <property type="match status" value="1"/>
</dbReference>
<dbReference type="PATRIC" id="fig|1423801.4.peg.128"/>
<keyword evidence="5" id="KW-1185">Reference proteome</keyword>
<evidence type="ECO:0000313" key="5">
    <source>
        <dbReference type="Proteomes" id="UP000051166"/>
    </source>
</evidence>
<name>A0A0R1V1D8_9LACO</name>
<dbReference type="GeneID" id="98307591"/>
<dbReference type="SUPFAM" id="SSF53590">
    <property type="entry name" value="Nucleoside hydrolase"/>
    <property type="match status" value="1"/>
</dbReference>
<keyword evidence="2" id="KW-0326">Glycosidase</keyword>
<dbReference type="Pfam" id="PF01156">
    <property type="entry name" value="IU_nuc_hydro"/>
    <property type="match status" value="1"/>
</dbReference>
<comment type="caution">
    <text evidence="4">The sequence shown here is derived from an EMBL/GenBank/DDBJ whole genome shotgun (WGS) entry which is preliminary data.</text>
</comment>
<dbReference type="OrthoDB" id="9797882at2"/>
<accession>A0A0R1V1D8</accession>
<dbReference type="GO" id="GO:0005829">
    <property type="term" value="C:cytosol"/>
    <property type="evidence" value="ECO:0007669"/>
    <property type="project" value="TreeGrafter"/>
</dbReference>
<dbReference type="InterPro" id="IPR001910">
    <property type="entry name" value="Inosine/uridine_hydrolase_dom"/>
</dbReference>
<evidence type="ECO:0000313" key="4">
    <source>
        <dbReference type="EMBL" id="KRL99431.1"/>
    </source>
</evidence>
<dbReference type="InterPro" id="IPR023186">
    <property type="entry name" value="IUNH"/>
</dbReference>
<organism evidence="4 5">
    <name type="scientific">Liquorilactobacillus satsumensis DSM 16230 = JCM 12392</name>
    <dbReference type="NCBI Taxonomy" id="1423801"/>
    <lineage>
        <taxon>Bacteria</taxon>
        <taxon>Bacillati</taxon>
        <taxon>Bacillota</taxon>
        <taxon>Bacilli</taxon>
        <taxon>Lactobacillales</taxon>
        <taxon>Lactobacillaceae</taxon>
        <taxon>Liquorilactobacillus</taxon>
    </lineage>
</organism>
<evidence type="ECO:0000256" key="1">
    <source>
        <dbReference type="ARBA" id="ARBA00022801"/>
    </source>
</evidence>
<dbReference type="Proteomes" id="UP000051166">
    <property type="component" value="Unassembled WGS sequence"/>
</dbReference>
<protein>
    <submittedName>
        <fullName evidence="4">Inosine-uridine preferring nucleoside hydrolase</fullName>
    </submittedName>
</protein>
<dbReference type="InterPro" id="IPR036452">
    <property type="entry name" value="Ribo_hydro-like"/>
</dbReference>
<dbReference type="GO" id="GO:0006152">
    <property type="term" value="P:purine nucleoside catabolic process"/>
    <property type="evidence" value="ECO:0007669"/>
    <property type="project" value="TreeGrafter"/>
</dbReference>
<feature type="domain" description="Inosine/uridine-preferring nucleoside hydrolase" evidence="3">
    <location>
        <begin position="6"/>
        <end position="305"/>
    </location>
</feature>
<sequence length="319" mass="34302">MTKYKLILDLDTGIDDALAIAYALADQDCELIGIIGSYGNVVVEQGVRNSLDLLSLLGAADVPVYQGLPCASTKKNFVVEPISAQIHGKNGVANLTLPHAPRQVAEQDGVDFLITAIHKYQHNLLFVPTGPLTNLAAAIKKDPEIVQLIGGVTFMGGALSVPGNVTPAAEANLHQDPAAANEVLRSKLPLTMVGLDVTTRTLLTKKETQTWRSLGTSAGSIYADLVDYYIDAYQVTSSHLAGCALHDPLAVAAALEPSLLQTFFLNMKVETVPPFEGRTIGDEKRINEPATTTQVALNVDKKRFVNKFMNRLTTLFADH</sequence>
<dbReference type="RefSeq" id="WP_056960246.1">
    <property type="nucleotide sequence ID" value="NZ_AZFQ01000026.1"/>
</dbReference>
<dbReference type="GO" id="GO:0008477">
    <property type="term" value="F:purine nucleosidase activity"/>
    <property type="evidence" value="ECO:0007669"/>
    <property type="project" value="TreeGrafter"/>
</dbReference>
<dbReference type="STRING" id="1423801.FD50_GL000127"/>
<keyword evidence="1 4" id="KW-0378">Hydrolase</keyword>
<dbReference type="Gene3D" id="3.90.245.10">
    <property type="entry name" value="Ribonucleoside hydrolase-like"/>
    <property type="match status" value="1"/>
</dbReference>